<evidence type="ECO:0000259" key="10">
    <source>
        <dbReference type="Pfam" id="PF02870"/>
    </source>
</evidence>
<dbReference type="STRING" id="29332.AWH48_19145"/>
<evidence type="ECO:0000256" key="7">
    <source>
        <dbReference type="ARBA" id="ARBA00023204"/>
    </source>
</evidence>
<name>A0A177L945_9BACI</name>
<dbReference type="SUPFAM" id="SSF46767">
    <property type="entry name" value="Methylated DNA-protein cysteine methyltransferase, C-terminal domain"/>
    <property type="match status" value="1"/>
</dbReference>
<keyword evidence="12" id="KW-1185">Reference proteome</keyword>
<comment type="caution">
    <text evidence="11">The sequence shown here is derived from an EMBL/GenBank/DDBJ whole genome shotgun (WGS) entry which is preliminary data.</text>
</comment>
<dbReference type="GO" id="GO:0032259">
    <property type="term" value="P:methylation"/>
    <property type="evidence" value="ECO:0007669"/>
    <property type="project" value="UniProtKB-KW"/>
</dbReference>
<gene>
    <name evidence="11" type="ORF">AWH49_02440</name>
</gene>
<evidence type="ECO:0000259" key="9">
    <source>
        <dbReference type="Pfam" id="PF01035"/>
    </source>
</evidence>
<dbReference type="PANTHER" id="PTHR10815">
    <property type="entry name" value="METHYLATED-DNA--PROTEIN-CYSTEINE METHYLTRANSFERASE"/>
    <property type="match status" value="1"/>
</dbReference>
<dbReference type="Gene3D" id="3.30.160.70">
    <property type="entry name" value="Methylated DNA-protein cysteine methyltransferase domain"/>
    <property type="match status" value="1"/>
</dbReference>
<organism evidence="11 12">
    <name type="scientific">Domibacillus aminovorans</name>
    <dbReference type="NCBI Taxonomy" id="29332"/>
    <lineage>
        <taxon>Bacteria</taxon>
        <taxon>Bacillati</taxon>
        <taxon>Bacillota</taxon>
        <taxon>Bacilli</taxon>
        <taxon>Bacillales</taxon>
        <taxon>Bacillaceae</taxon>
        <taxon>Domibacillus</taxon>
    </lineage>
</organism>
<evidence type="ECO:0000256" key="2">
    <source>
        <dbReference type="ARBA" id="ARBA00008711"/>
    </source>
</evidence>
<dbReference type="InterPro" id="IPR036388">
    <property type="entry name" value="WH-like_DNA-bd_sf"/>
</dbReference>
<dbReference type="CDD" id="cd06445">
    <property type="entry name" value="ATase"/>
    <property type="match status" value="1"/>
</dbReference>
<protein>
    <recommendedName>
        <fullName evidence="3">methylated-DNA--[protein]-cysteine S-methyltransferase</fullName>
        <ecNumber evidence="3">2.1.1.63</ecNumber>
    </recommendedName>
</protein>
<dbReference type="RefSeq" id="WP_063965605.1">
    <property type="nucleotide sequence ID" value="NZ_JBCNAN010000040.1"/>
</dbReference>
<feature type="domain" description="Methylated-DNA-[protein]-cysteine S-methyltransferase DNA binding" evidence="9">
    <location>
        <begin position="91"/>
        <end position="170"/>
    </location>
</feature>
<dbReference type="EMBL" id="LQWY01000023">
    <property type="protein sequence ID" value="OAH61161.1"/>
    <property type="molecule type" value="Genomic_DNA"/>
</dbReference>
<keyword evidence="6" id="KW-0227">DNA damage</keyword>
<evidence type="ECO:0000256" key="1">
    <source>
        <dbReference type="ARBA" id="ARBA00001286"/>
    </source>
</evidence>
<proteinExistence type="inferred from homology"/>
<dbReference type="InterPro" id="IPR036217">
    <property type="entry name" value="MethylDNA_cys_MeTrfase_DNAb"/>
</dbReference>
<sequence>MMNKKEKVIEWSILEYGQWQLYAAKTEKGLCYVGLPGESYEELEAWIQKRFPVASLVENEEALTPYIDELHEYFKGRRQSFFLPVDVKGTPFQEEIWEALKQIPYGKTYSYSDIAALIQRPKAVRAVGRAIGANPVLINVPCHRVIGKNGAITGYRGGVDLKEYLLQLESQNGVWYSENKN</sequence>
<dbReference type="GO" id="GO:0003908">
    <property type="term" value="F:methylated-DNA-[protein]-cysteine S-methyltransferase activity"/>
    <property type="evidence" value="ECO:0007669"/>
    <property type="project" value="UniProtKB-EC"/>
</dbReference>
<dbReference type="NCBIfam" id="TIGR00589">
    <property type="entry name" value="ogt"/>
    <property type="match status" value="1"/>
</dbReference>
<keyword evidence="5 11" id="KW-0808">Transferase</keyword>
<dbReference type="Pfam" id="PF01035">
    <property type="entry name" value="DNA_binding_1"/>
    <property type="match status" value="1"/>
</dbReference>
<dbReference type="InterPro" id="IPR001497">
    <property type="entry name" value="MethylDNA_cys_MeTrfase_AS"/>
</dbReference>
<keyword evidence="7" id="KW-0234">DNA repair</keyword>
<evidence type="ECO:0000256" key="6">
    <source>
        <dbReference type="ARBA" id="ARBA00022763"/>
    </source>
</evidence>
<feature type="domain" description="Methylguanine DNA methyltransferase ribonuclease-like" evidence="10">
    <location>
        <begin position="19"/>
        <end position="86"/>
    </location>
</feature>
<dbReference type="FunFam" id="1.10.10.10:FF:000214">
    <property type="entry name" value="Methylated-DNA--protein-cysteine methyltransferase"/>
    <property type="match status" value="1"/>
</dbReference>
<accession>A0A177L945</accession>
<dbReference type="Gene3D" id="1.10.10.10">
    <property type="entry name" value="Winged helix-like DNA-binding domain superfamily/Winged helix DNA-binding domain"/>
    <property type="match status" value="1"/>
</dbReference>
<dbReference type="PROSITE" id="PS00374">
    <property type="entry name" value="MGMT"/>
    <property type="match status" value="1"/>
</dbReference>
<evidence type="ECO:0000256" key="5">
    <source>
        <dbReference type="ARBA" id="ARBA00022679"/>
    </source>
</evidence>
<dbReference type="PANTHER" id="PTHR10815:SF12">
    <property type="entry name" value="METHYLATED-DNA--PROTEIN-CYSTEINE METHYLTRANSFERASE, INDUCIBLE"/>
    <property type="match status" value="1"/>
</dbReference>
<dbReference type="Proteomes" id="UP000076935">
    <property type="component" value="Unassembled WGS sequence"/>
</dbReference>
<comment type="catalytic activity">
    <reaction evidence="8">
        <text>a 6-O-methyl-2'-deoxyguanosine in DNA + L-cysteinyl-[protein] = S-methyl-L-cysteinyl-[protein] + a 2'-deoxyguanosine in DNA</text>
        <dbReference type="Rhea" id="RHEA:24000"/>
        <dbReference type="Rhea" id="RHEA-COMP:10131"/>
        <dbReference type="Rhea" id="RHEA-COMP:10132"/>
        <dbReference type="Rhea" id="RHEA-COMP:11367"/>
        <dbReference type="Rhea" id="RHEA-COMP:11368"/>
        <dbReference type="ChEBI" id="CHEBI:29950"/>
        <dbReference type="ChEBI" id="CHEBI:82612"/>
        <dbReference type="ChEBI" id="CHEBI:85445"/>
        <dbReference type="ChEBI" id="CHEBI:85448"/>
        <dbReference type="EC" id="2.1.1.63"/>
    </reaction>
</comment>
<dbReference type="AlphaFoldDB" id="A0A177L945"/>
<dbReference type="EC" id="2.1.1.63" evidence="3"/>
<reference evidence="11 12" key="1">
    <citation type="submission" date="2016-01" db="EMBL/GenBank/DDBJ databases">
        <title>Investigation of taxonomic status of Bacillus aminovorans.</title>
        <authorList>
            <person name="Verma A."/>
            <person name="Pal Y."/>
            <person name="Krishnamurthi S."/>
        </authorList>
    </citation>
    <scope>NUCLEOTIDE SEQUENCE [LARGE SCALE GENOMIC DNA]</scope>
    <source>
        <strain evidence="11 12">DSM 1314</strain>
    </source>
</reference>
<evidence type="ECO:0000313" key="11">
    <source>
        <dbReference type="EMBL" id="OAH61161.1"/>
    </source>
</evidence>
<evidence type="ECO:0000256" key="8">
    <source>
        <dbReference type="ARBA" id="ARBA00049348"/>
    </source>
</evidence>
<dbReference type="SUPFAM" id="SSF53155">
    <property type="entry name" value="Methylated DNA-protein cysteine methyltransferase domain"/>
    <property type="match status" value="1"/>
</dbReference>
<dbReference type="InterPro" id="IPR008332">
    <property type="entry name" value="MethylG_MeTrfase_N"/>
</dbReference>
<dbReference type="InterPro" id="IPR036631">
    <property type="entry name" value="MGMT_N_sf"/>
</dbReference>
<comment type="catalytic activity">
    <reaction evidence="1">
        <text>a 4-O-methyl-thymidine in DNA + L-cysteinyl-[protein] = a thymidine in DNA + S-methyl-L-cysteinyl-[protein]</text>
        <dbReference type="Rhea" id="RHEA:53428"/>
        <dbReference type="Rhea" id="RHEA-COMP:10131"/>
        <dbReference type="Rhea" id="RHEA-COMP:10132"/>
        <dbReference type="Rhea" id="RHEA-COMP:13555"/>
        <dbReference type="Rhea" id="RHEA-COMP:13556"/>
        <dbReference type="ChEBI" id="CHEBI:29950"/>
        <dbReference type="ChEBI" id="CHEBI:82612"/>
        <dbReference type="ChEBI" id="CHEBI:137386"/>
        <dbReference type="ChEBI" id="CHEBI:137387"/>
        <dbReference type="EC" id="2.1.1.63"/>
    </reaction>
</comment>
<evidence type="ECO:0000256" key="4">
    <source>
        <dbReference type="ARBA" id="ARBA00022603"/>
    </source>
</evidence>
<evidence type="ECO:0000256" key="3">
    <source>
        <dbReference type="ARBA" id="ARBA00011918"/>
    </source>
</evidence>
<evidence type="ECO:0000313" key="12">
    <source>
        <dbReference type="Proteomes" id="UP000076935"/>
    </source>
</evidence>
<dbReference type="InterPro" id="IPR014048">
    <property type="entry name" value="MethylDNA_cys_MeTrfase_DNA-bd"/>
</dbReference>
<keyword evidence="4 11" id="KW-0489">Methyltransferase</keyword>
<comment type="similarity">
    <text evidence="2">Belongs to the MGMT family.</text>
</comment>
<dbReference type="GO" id="GO:0006281">
    <property type="term" value="P:DNA repair"/>
    <property type="evidence" value="ECO:0007669"/>
    <property type="project" value="UniProtKB-KW"/>
</dbReference>
<dbReference type="Pfam" id="PF02870">
    <property type="entry name" value="Methyltransf_1N"/>
    <property type="match status" value="1"/>
</dbReference>